<dbReference type="InterPro" id="IPR036236">
    <property type="entry name" value="Znf_C2H2_sf"/>
</dbReference>
<evidence type="ECO:0000313" key="10">
    <source>
        <dbReference type="Proteomes" id="UP000663870"/>
    </source>
</evidence>
<evidence type="ECO:0000313" key="8">
    <source>
        <dbReference type="EMBL" id="CAF1070879.1"/>
    </source>
</evidence>
<evidence type="ECO:0000256" key="3">
    <source>
        <dbReference type="ARBA" id="ARBA00022771"/>
    </source>
</evidence>
<keyword evidence="3 5" id="KW-0863">Zinc-finger</keyword>
<name>A0A815A9U1_9BILA</name>
<evidence type="ECO:0000256" key="6">
    <source>
        <dbReference type="SAM" id="MobiDB-lite"/>
    </source>
</evidence>
<gene>
    <name evidence="9" type="ORF">JXQ802_LOCUS27128</name>
    <name evidence="8" type="ORF">PYM288_LOCUS18152</name>
</gene>
<feature type="region of interest" description="Disordered" evidence="6">
    <location>
        <begin position="1"/>
        <end position="21"/>
    </location>
</feature>
<dbReference type="PANTHER" id="PTHR24379:SF121">
    <property type="entry name" value="C2H2-TYPE DOMAIN-CONTAINING PROTEIN"/>
    <property type="match status" value="1"/>
</dbReference>
<dbReference type="PANTHER" id="PTHR24379">
    <property type="entry name" value="KRAB AND ZINC FINGER DOMAIN-CONTAINING"/>
    <property type="match status" value="1"/>
</dbReference>
<dbReference type="SUPFAM" id="SSF57667">
    <property type="entry name" value="beta-beta-alpha zinc fingers"/>
    <property type="match status" value="2"/>
</dbReference>
<organism evidence="9 10">
    <name type="scientific">Rotaria sordida</name>
    <dbReference type="NCBI Taxonomy" id="392033"/>
    <lineage>
        <taxon>Eukaryota</taxon>
        <taxon>Metazoa</taxon>
        <taxon>Spiralia</taxon>
        <taxon>Gnathifera</taxon>
        <taxon>Rotifera</taxon>
        <taxon>Eurotatoria</taxon>
        <taxon>Bdelloidea</taxon>
        <taxon>Philodinida</taxon>
        <taxon>Philodinidae</taxon>
        <taxon>Rotaria</taxon>
    </lineage>
</organism>
<evidence type="ECO:0000313" key="9">
    <source>
        <dbReference type="EMBL" id="CAF1253961.1"/>
    </source>
</evidence>
<dbReference type="EMBL" id="CAJNOL010000973">
    <property type="protein sequence ID" value="CAF1253961.1"/>
    <property type="molecule type" value="Genomic_DNA"/>
</dbReference>
<evidence type="ECO:0000256" key="1">
    <source>
        <dbReference type="ARBA" id="ARBA00022723"/>
    </source>
</evidence>
<proteinExistence type="predicted"/>
<evidence type="ECO:0000256" key="2">
    <source>
        <dbReference type="ARBA" id="ARBA00022737"/>
    </source>
</evidence>
<keyword evidence="1" id="KW-0479">Metal-binding</keyword>
<dbReference type="Gene3D" id="3.30.160.60">
    <property type="entry name" value="Classic Zinc Finger"/>
    <property type="match status" value="2"/>
</dbReference>
<dbReference type="Proteomes" id="UP000663870">
    <property type="component" value="Unassembled WGS sequence"/>
</dbReference>
<dbReference type="PROSITE" id="PS00028">
    <property type="entry name" value="ZINC_FINGER_C2H2_1"/>
    <property type="match status" value="3"/>
</dbReference>
<evidence type="ECO:0000256" key="4">
    <source>
        <dbReference type="ARBA" id="ARBA00022833"/>
    </source>
</evidence>
<dbReference type="Pfam" id="PF00096">
    <property type="entry name" value="zf-C2H2"/>
    <property type="match status" value="2"/>
</dbReference>
<reference evidence="9" key="1">
    <citation type="submission" date="2021-02" db="EMBL/GenBank/DDBJ databases">
        <authorList>
            <person name="Nowell W R."/>
        </authorList>
    </citation>
    <scope>NUCLEOTIDE SEQUENCE</scope>
</reference>
<dbReference type="EMBL" id="CAJNOH010000544">
    <property type="protein sequence ID" value="CAF1070879.1"/>
    <property type="molecule type" value="Genomic_DNA"/>
</dbReference>
<comment type="caution">
    <text evidence="9">The sequence shown here is derived from an EMBL/GenBank/DDBJ whole genome shotgun (WGS) entry which is preliminary data.</text>
</comment>
<dbReference type="PROSITE" id="PS50157">
    <property type="entry name" value="ZINC_FINGER_C2H2_2"/>
    <property type="match status" value="2"/>
</dbReference>
<keyword evidence="10" id="KW-1185">Reference proteome</keyword>
<dbReference type="Proteomes" id="UP000663854">
    <property type="component" value="Unassembled WGS sequence"/>
</dbReference>
<feature type="domain" description="C2H2-type" evidence="7">
    <location>
        <begin position="65"/>
        <end position="92"/>
    </location>
</feature>
<keyword evidence="4" id="KW-0862">Zinc</keyword>
<evidence type="ECO:0000259" key="7">
    <source>
        <dbReference type="PROSITE" id="PS50157"/>
    </source>
</evidence>
<protein>
    <recommendedName>
        <fullName evidence="7">C2H2-type domain-containing protein</fullName>
    </recommendedName>
</protein>
<dbReference type="AlphaFoldDB" id="A0A815A9U1"/>
<feature type="domain" description="C2H2-type" evidence="7">
    <location>
        <begin position="36"/>
        <end position="64"/>
    </location>
</feature>
<accession>A0A815A9U1</accession>
<dbReference type="InterPro" id="IPR013087">
    <property type="entry name" value="Znf_C2H2_type"/>
</dbReference>
<evidence type="ECO:0000256" key="5">
    <source>
        <dbReference type="PROSITE-ProRule" id="PRU00042"/>
    </source>
</evidence>
<dbReference type="SMART" id="SM00355">
    <property type="entry name" value="ZnF_C2H2"/>
    <property type="match status" value="3"/>
</dbReference>
<keyword evidence="2" id="KW-0677">Repeat</keyword>
<dbReference type="GO" id="GO:0008270">
    <property type="term" value="F:zinc ion binding"/>
    <property type="evidence" value="ECO:0007669"/>
    <property type="project" value="UniProtKB-KW"/>
</dbReference>
<sequence length="311" mass="35718">MMLSLQHTNMDTKSTSDETLSTSMVSEINDEKENIPLCTYCRKSFANYSNLRHHIQIVHLKESKWDCSKCGKICSSKSNLKVHFRTHIRVKPYTCKYCEYDCMHHSSIKDHLTKNHPDKPHTSIEPGYNYNSQAVPEPDEFNSVDFDPAKFVEQQTQCKQRQSLIVNNNGTLKYTQTMTTTTKNTTHPNNHITITKPKRFRSDTNLLNTSEISSSSTTPTSPSSSFSFLPPSSFPLWPFNLYHPSYIPTMMNAIRLSSFSNSIIPPIHEEKHTKKTNRKSFEIEGILNLSLRDNKRKNLSDTLSSEEDESI</sequence>